<evidence type="ECO:0000313" key="10">
    <source>
        <dbReference type="EMBL" id="GGK14760.1"/>
    </source>
</evidence>
<name>A0ABQ2EN25_9GAMM</name>
<evidence type="ECO:0000256" key="1">
    <source>
        <dbReference type="ARBA" id="ARBA00000085"/>
    </source>
</evidence>
<evidence type="ECO:0000313" key="11">
    <source>
        <dbReference type="Proteomes" id="UP000599009"/>
    </source>
</evidence>
<keyword evidence="8" id="KW-1133">Transmembrane helix</keyword>
<dbReference type="InterPro" id="IPR000014">
    <property type="entry name" value="PAS"/>
</dbReference>
<dbReference type="Pfam" id="PF02518">
    <property type="entry name" value="HATPase_c"/>
    <property type="match status" value="1"/>
</dbReference>
<proteinExistence type="predicted"/>
<feature type="domain" description="Histidine kinase" evidence="9">
    <location>
        <begin position="394"/>
        <end position="613"/>
    </location>
</feature>
<dbReference type="EMBL" id="BMME01000001">
    <property type="protein sequence ID" value="GGK14760.1"/>
    <property type="molecule type" value="Genomic_DNA"/>
</dbReference>
<evidence type="ECO:0000256" key="8">
    <source>
        <dbReference type="SAM" id="Phobius"/>
    </source>
</evidence>
<dbReference type="PANTHER" id="PTHR42878:SF15">
    <property type="entry name" value="BACTERIOPHYTOCHROME"/>
    <property type="match status" value="1"/>
</dbReference>
<keyword evidence="8" id="KW-0812">Transmembrane</keyword>
<dbReference type="InterPro" id="IPR035965">
    <property type="entry name" value="PAS-like_dom_sf"/>
</dbReference>
<evidence type="ECO:0000259" key="9">
    <source>
        <dbReference type="PROSITE" id="PS50109"/>
    </source>
</evidence>
<feature type="transmembrane region" description="Helical" evidence="8">
    <location>
        <begin position="206"/>
        <end position="226"/>
    </location>
</feature>
<dbReference type="Pfam" id="PF00512">
    <property type="entry name" value="HisKA"/>
    <property type="match status" value="1"/>
</dbReference>
<keyword evidence="6 8" id="KW-0472">Membrane</keyword>
<dbReference type="InterPro" id="IPR005467">
    <property type="entry name" value="His_kinase_dom"/>
</dbReference>
<comment type="catalytic activity">
    <reaction evidence="1">
        <text>ATP + protein L-histidine = ADP + protein N-phospho-L-histidine.</text>
        <dbReference type="EC" id="2.7.13.3"/>
    </reaction>
</comment>
<evidence type="ECO:0000256" key="6">
    <source>
        <dbReference type="ARBA" id="ARBA00023136"/>
    </source>
</evidence>
<dbReference type="Gene3D" id="3.30.565.10">
    <property type="entry name" value="Histidine kinase-like ATPase, C-terminal domain"/>
    <property type="match status" value="1"/>
</dbReference>
<dbReference type="Gene3D" id="1.10.287.130">
    <property type="match status" value="1"/>
</dbReference>
<organism evidence="10 11">
    <name type="scientific">Luteimonas terricola</name>
    <dbReference type="NCBI Taxonomy" id="645597"/>
    <lineage>
        <taxon>Bacteria</taxon>
        <taxon>Pseudomonadati</taxon>
        <taxon>Pseudomonadota</taxon>
        <taxon>Gammaproteobacteria</taxon>
        <taxon>Lysobacterales</taxon>
        <taxon>Lysobacteraceae</taxon>
        <taxon>Luteimonas</taxon>
    </lineage>
</organism>
<dbReference type="InterPro" id="IPR036890">
    <property type="entry name" value="HATPase_C_sf"/>
</dbReference>
<dbReference type="InterPro" id="IPR003594">
    <property type="entry name" value="HATPase_dom"/>
</dbReference>
<dbReference type="Pfam" id="PF13188">
    <property type="entry name" value="PAS_8"/>
    <property type="match status" value="1"/>
</dbReference>
<dbReference type="InterPro" id="IPR050351">
    <property type="entry name" value="BphY/WalK/GraS-like"/>
</dbReference>
<dbReference type="SMART" id="SM00388">
    <property type="entry name" value="HisKA"/>
    <property type="match status" value="1"/>
</dbReference>
<keyword evidence="3" id="KW-0597">Phosphoprotein</keyword>
<reference evidence="11" key="1">
    <citation type="journal article" date="2019" name="Int. J. Syst. Evol. Microbiol.">
        <title>The Global Catalogue of Microorganisms (GCM) 10K type strain sequencing project: providing services to taxonomists for standard genome sequencing and annotation.</title>
        <authorList>
            <consortium name="The Broad Institute Genomics Platform"/>
            <consortium name="The Broad Institute Genome Sequencing Center for Infectious Disease"/>
            <person name="Wu L."/>
            <person name="Ma J."/>
        </authorList>
    </citation>
    <scope>NUCLEOTIDE SEQUENCE [LARGE SCALE GENOMIC DNA]</scope>
    <source>
        <strain evidence="11">CGMCC 1.8985</strain>
    </source>
</reference>
<dbReference type="PROSITE" id="PS50109">
    <property type="entry name" value="HIS_KIN"/>
    <property type="match status" value="1"/>
</dbReference>
<accession>A0ABQ2EN25</accession>
<feature type="transmembrane region" description="Helical" evidence="8">
    <location>
        <begin position="35"/>
        <end position="55"/>
    </location>
</feature>
<keyword evidence="11" id="KW-1185">Reference proteome</keyword>
<evidence type="ECO:0000256" key="7">
    <source>
        <dbReference type="SAM" id="MobiDB-lite"/>
    </source>
</evidence>
<dbReference type="SMART" id="SM00387">
    <property type="entry name" value="HATPase_c"/>
    <property type="match status" value="1"/>
</dbReference>
<dbReference type="EC" id="2.7.13.3" evidence="2"/>
<gene>
    <name evidence="10" type="ORF">GCM10011394_24960</name>
</gene>
<dbReference type="NCBIfam" id="TIGR00229">
    <property type="entry name" value="sensory_box"/>
    <property type="match status" value="1"/>
</dbReference>
<dbReference type="CDD" id="cd00130">
    <property type="entry name" value="PAS"/>
    <property type="match status" value="1"/>
</dbReference>
<dbReference type="Proteomes" id="UP000599009">
    <property type="component" value="Unassembled WGS sequence"/>
</dbReference>
<dbReference type="CDD" id="cd00082">
    <property type="entry name" value="HisKA"/>
    <property type="match status" value="1"/>
</dbReference>
<dbReference type="SUPFAM" id="SSF55874">
    <property type="entry name" value="ATPase domain of HSP90 chaperone/DNA topoisomerase II/histidine kinase"/>
    <property type="match status" value="1"/>
</dbReference>
<keyword evidence="5 10" id="KW-0418">Kinase</keyword>
<dbReference type="SUPFAM" id="SSF47384">
    <property type="entry name" value="Homodimeric domain of signal transducing histidine kinase"/>
    <property type="match status" value="1"/>
</dbReference>
<dbReference type="InterPro" id="IPR007891">
    <property type="entry name" value="CHASE3"/>
</dbReference>
<evidence type="ECO:0000256" key="4">
    <source>
        <dbReference type="ARBA" id="ARBA00022679"/>
    </source>
</evidence>
<dbReference type="InterPro" id="IPR003661">
    <property type="entry name" value="HisK_dim/P_dom"/>
</dbReference>
<protein>
    <recommendedName>
        <fullName evidence="2">histidine kinase</fullName>
        <ecNumber evidence="2">2.7.13.3</ecNumber>
    </recommendedName>
</protein>
<dbReference type="Gene3D" id="3.30.450.20">
    <property type="entry name" value="PAS domain"/>
    <property type="match status" value="1"/>
</dbReference>
<comment type="caution">
    <text evidence="10">The sequence shown here is derived from an EMBL/GenBank/DDBJ whole genome shotgun (WGS) entry which is preliminary data.</text>
</comment>
<evidence type="ECO:0000256" key="5">
    <source>
        <dbReference type="ARBA" id="ARBA00022777"/>
    </source>
</evidence>
<dbReference type="GO" id="GO:0016301">
    <property type="term" value="F:kinase activity"/>
    <property type="evidence" value="ECO:0007669"/>
    <property type="project" value="UniProtKB-KW"/>
</dbReference>
<dbReference type="PRINTS" id="PR00344">
    <property type="entry name" value="BCTRLSENSOR"/>
</dbReference>
<dbReference type="InterPro" id="IPR036097">
    <property type="entry name" value="HisK_dim/P_sf"/>
</dbReference>
<sequence length="622" mass="68661">MILQPGGNHPIRRTERQRGPAPYMTSASPQVSPRWRVPLLAAAVLAIVVAPFLLLRASEERLRNAEALVAHSLQVVANLHAASAVVRNIEAASLARALGAETALLDERLRSSHDLVGPLLDKIQDLSRDSPAQQVRLGILRQSISQRIEQLDRLILEGGELDRGELQRLVENFPVQAPITEMVEAEHSLLVQRSTDATRVRRQADWLSGGTMAAQVLLLVVLAWLATRDADRRARAEAASQRANLRAAAVLDTVREPIVLLDKQLRIVMYNVAFGELFGLEDDARGRPLSGIGEGAWDDVETLRRLRDVGGRGRELWDYELRQRTADGIERVMLVNARLMELPDNDDHVALVTASDVSLQKASEEHIRDLNRQLEGKVEQVSDVNRELEAFSYSVSHDLRAPLRHIAGFADKLRRHLGDGIDDKGQHYIEVIGGSAKRMSELIDDLLVYSRLGRSALRLQAVDMQSLVEETRAMLDANAATEMPGHHVDWRIGSMPVLVADENMLRQVWGNLLGNAVKYSAHSEPAVVTVQYRVADSGEHVFTVSDNGAGFDMAYSGKLFGVFQRLHAPSEFSGTGIGLASVKRVVTRHNGRIWAESEPGKGATFHFTLPASLDLGIRSHNA</sequence>
<dbReference type="Pfam" id="PF05227">
    <property type="entry name" value="CHASE3"/>
    <property type="match status" value="1"/>
</dbReference>
<evidence type="ECO:0000256" key="2">
    <source>
        <dbReference type="ARBA" id="ARBA00012438"/>
    </source>
</evidence>
<dbReference type="PANTHER" id="PTHR42878">
    <property type="entry name" value="TWO-COMPONENT HISTIDINE KINASE"/>
    <property type="match status" value="1"/>
</dbReference>
<dbReference type="SUPFAM" id="SSF55785">
    <property type="entry name" value="PYP-like sensor domain (PAS domain)"/>
    <property type="match status" value="1"/>
</dbReference>
<feature type="region of interest" description="Disordered" evidence="7">
    <location>
        <begin position="1"/>
        <end position="27"/>
    </location>
</feature>
<dbReference type="InterPro" id="IPR004358">
    <property type="entry name" value="Sig_transdc_His_kin-like_C"/>
</dbReference>
<evidence type="ECO:0000256" key="3">
    <source>
        <dbReference type="ARBA" id="ARBA00022553"/>
    </source>
</evidence>
<keyword evidence="4" id="KW-0808">Transferase</keyword>